<dbReference type="PANTHER" id="PTHR14119">
    <property type="entry name" value="HYDROLASE"/>
    <property type="match status" value="1"/>
</dbReference>
<dbReference type="AlphaFoldDB" id="A0A0D8J4J2"/>
<dbReference type="RefSeq" id="WP_045033543.1">
    <property type="nucleotide sequence ID" value="NZ_JRHC01000008.1"/>
</dbReference>
<feature type="domain" description="Isochorismatase-like" evidence="1">
    <location>
        <begin position="11"/>
        <end position="147"/>
    </location>
</feature>
<dbReference type="OrthoDB" id="9789777at2"/>
<gene>
    <name evidence="2" type="ORF">LH29_23365</name>
</gene>
<sequence>MRITKENTVGLVIDIQERLIAAMNEKETLLKNCETLTQGLKELEVPMLVSQQYTKGLGETVPEIQAAFDEFSYFEKKDFSCYDVPEIAEKLKELNAKNIIICGIESHVCVLQTAVDLKAAGLNPIVVMDCVSSRTAANVELAKERFRFEGIMMSSYESILFELTASAGDPSFRAISKLVK</sequence>
<name>A0A0D8J4J2_9BACT</name>
<dbReference type="InterPro" id="IPR036380">
    <property type="entry name" value="Isochorismatase-like_sf"/>
</dbReference>
<protein>
    <submittedName>
        <fullName evidence="2">Isochorismatase</fullName>
    </submittedName>
</protein>
<dbReference type="PANTHER" id="PTHR14119:SF3">
    <property type="entry name" value="ISOCHORISMATASE DOMAIN-CONTAINING PROTEIN 2"/>
    <property type="match status" value="1"/>
</dbReference>
<evidence type="ECO:0000313" key="3">
    <source>
        <dbReference type="Proteomes" id="UP000032544"/>
    </source>
</evidence>
<accession>A0A0D8J4J2</accession>
<dbReference type="Proteomes" id="UP000032544">
    <property type="component" value="Unassembled WGS sequence"/>
</dbReference>
<dbReference type="Pfam" id="PF00857">
    <property type="entry name" value="Isochorismatase"/>
    <property type="match status" value="1"/>
</dbReference>
<keyword evidence="3" id="KW-1185">Reference proteome</keyword>
<comment type="caution">
    <text evidence="2">The sequence shown here is derived from an EMBL/GenBank/DDBJ whole genome shotgun (WGS) entry which is preliminary data.</text>
</comment>
<evidence type="ECO:0000313" key="2">
    <source>
        <dbReference type="EMBL" id="KJF41875.1"/>
    </source>
</evidence>
<organism evidence="2 3">
    <name type="scientific">Draconibacterium sediminis</name>
    <dbReference type="NCBI Taxonomy" id="1544798"/>
    <lineage>
        <taxon>Bacteria</taxon>
        <taxon>Pseudomonadati</taxon>
        <taxon>Bacteroidota</taxon>
        <taxon>Bacteroidia</taxon>
        <taxon>Marinilabiliales</taxon>
        <taxon>Prolixibacteraceae</taxon>
        <taxon>Draconibacterium</taxon>
    </lineage>
</organism>
<dbReference type="Gene3D" id="3.40.50.850">
    <property type="entry name" value="Isochorismatase-like"/>
    <property type="match status" value="1"/>
</dbReference>
<proteinExistence type="predicted"/>
<dbReference type="InterPro" id="IPR050993">
    <property type="entry name" value="Isochorismatase_domain"/>
</dbReference>
<reference evidence="2 3" key="1">
    <citation type="submission" date="2014-09" db="EMBL/GenBank/DDBJ databases">
        <title>Draft Genome Sequence of Draconibacterium sp. JN14CK-3.</title>
        <authorList>
            <person name="Dong C."/>
            <person name="Lai Q."/>
            <person name="Shao Z."/>
        </authorList>
    </citation>
    <scope>NUCLEOTIDE SEQUENCE [LARGE SCALE GENOMIC DNA]</scope>
    <source>
        <strain evidence="2 3">JN14CK-3</strain>
    </source>
</reference>
<evidence type="ECO:0000259" key="1">
    <source>
        <dbReference type="Pfam" id="PF00857"/>
    </source>
</evidence>
<dbReference type="EMBL" id="JRHC01000008">
    <property type="protein sequence ID" value="KJF41875.1"/>
    <property type="molecule type" value="Genomic_DNA"/>
</dbReference>
<dbReference type="STRING" id="1544798.LH29_23365"/>
<dbReference type="InterPro" id="IPR000868">
    <property type="entry name" value="Isochorismatase-like_dom"/>
</dbReference>
<dbReference type="SUPFAM" id="SSF52499">
    <property type="entry name" value="Isochorismatase-like hydrolases"/>
    <property type="match status" value="1"/>
</dbReference>